<keyword evidence="6" id="KW-1185">Reference proteome</keyword>
<feature type="compositionally biased region" description="Low complexity" evidence="1">
    <location>
        <begin position="579"/>
        <end position="597"/>
    </location>
</feature>
<dbReference type="OrthoDB" id="331600at2759"/>
<evidence type="ECO:0000313" key="6">
    <source>
        <dbReference type="Proteomes" id="UP000886885"/>
    </source>
</evidence>
<evidence type="ECO:0000259" key="4">
    <source>
        <dbReference type="Pfam" id="PF12295"/>
    </source>
</evidence>
<feature type="domain" description="Symplekin C-terminal" evidence="4">
    <location>
        <begin position="1334"/>
        <end position="1387"/>
    </location>
</feature>
<keyword evidence="2" id="KW-1133">Transmembrane helix</keyword>
<accession>A0A8X8ACJ0</accession>
<organism evidence="5 6">
    <name type="scientific">Populus tomentosa</name>
    <name type="common">Chinese white poplar</name>
    <dbReference type="NCBI Taxonomy" id="118781"/>
    <lineage>
        <taxon>Eukaryota</taxon>
        <taxon>Viridiplantae</taxon>
        <taxon>Streptophyta</taxon>
        <taxon>Embryophyta</taxon>
        <taxon>Tracheophyta</taxon>
        <taxon>Spermatophyta</taxon>
        <taxon>Magnoliopsida</taxon>
        <taxon>eudicotyledons</taxon>
        <taxon>Gunneridae</taxon>
        <taxon>Pentapetalae</taxon>
        <taxon>rosids</taxon>
        <taxon>fabids</taxon>
        <taxon>Malpighiales</taxon>
        <taxon>Salicaceae</taxon>
        <taxon>Saliceae</taxon>
        <taxon>Populus</taxon>
    </lineage>
</organism>
<feature type="domain" description="Symplekin/Pta1 N-terminal" evidence="3">
    <location>
        <begin position="91"/>
        <end position="237"/>
    </location>
</feature>
<keyword evidence="2" id="KW-0812">Transmembrane</keyword>
<dbReference type="Pfam" id="PF11935">
    <property type="entry name" value="SYMPK_PTA1_N"/>
    <property type="match status" value="2"/>
</dbReference>
<dbReference type="Proteomes" id="UP000886885">
    <property type="component" value="Chromosome 2D"/>
</dbReference>
<gene>
    <name evidence="5" type="ORF">POTOM_010052</name>
</gene>
<keyword evidence="2" id="KW-0472">Membrane</keyword>
<comment type="caution">
    <text evidence="5">The sequence shown here is derived from an EMBL/GenBank/DDBJ whole genome shotgun (WGS) entry which is preliminary data.</text>
</comment>
<feature type="domain" description="Symplekin/Pta1 N-terminal" evidence="3">
    <location>
        <begin position="333"/>
        <end position="411"/>
    </location>
</feature>
<dbReference type="InterPro" id="IPR032460">
    <property type="entry name" value="Symplekin/Pta1_N"/>
</dbReference>
<evidence type="ECO:0000313" key="5">
    <source>
        <dbReference type="EMBL" id="KAG6784361.1"/>
    </source>
</evidence>
<reference evidence="5" key="1">
    <citation type="journal article" date="2020" name="bioRxiv">
        <title>Hybrid origin of Populus tomentosa Carr. identified through genome sequencing and phylogenomic analysis.</title>
        <authorList>
            <person name="An X."/>
            <person name="Gao K."/>
            <person name="Chen Z."/>
            <person name="Li J."/>
            <person name="Yang X."/>
            <person name="Yang X."/>
            <person name="Zhou J."/>
            <person name="Guo T."/>
            <person name="Zhao T."/>
            <person name="Huang S."/>
            <person name="Miao D."/>
            <person name="Khan W.U."/>
            <person name="Rao P."/>
            <person name="Ye M."/>
            <person name="Lei B."/>
            <person name="Liao W."/>
            <person name="Wang J."/>
            <person name="Ji L."/>
            <person name="Li Y."/>
            <person name="Guo B."/>
            <person name="Mustafa N.S."/>
            <person name="Li S."/>
            <person name="Yun Q."/>
            <person name="Keller S.R."/>
            <person name="Mao J."/>
            <person name="Zhang R."/>
            <person name="Strauss S.H."/>
        </authorList>
    </citation>
    <scope>NUCLEOTIDE SEQUENCE</scope>
    <source>
        <strain evidence="5">GM15</strain>
        <tissue evidence="5">Leaf</tissue>
    </source>
</reference>
<feature type="region of interest" description="Disordered" evidence="1">
    <location>
        <begin position="579"/>
        <end position="599"/>
    </location>
</feature>
<name>A0A8X8ACJ0_POPTO</name>
<sequence length="1447" mass="158770">MDEALSLLTAANSHGDLTVKLSALKQAKDVLLSLEPSLAAELFPSLVELQYSPEGIVRQKLVEVIEEIGLKAMENCSILIPVLLGLLRDNDSVVARESIVSGTHLYCGVLEEMALQCHRRGKVERWLEGLWIWMLKFKDAVFAIALEPGPVGIKLLALKFLETYILLFTTETTDSDRLVAEGSRRLFNISWVAGGHPVLDPVSLMSDANKTLVILLDFLWSPGSLPGALMIAVVNWSVALCCLLDGVGHSFYPFKCMEGLKAFQASQAVFLTRGKLFHADQLSYEELLGLDTAALVVQTMGVTGLGNVYLAGALKIDFFVYEISSFIASIPLVFIMFLAAVARKRPLHYETILSALLDFDPKVEKGCHAASIQYSLRTAFLGFLRCTYPTILESRDKLLRALRAMNAGDAAEQAIRQVDKMIKNNERTSREVRFSRDDPTSQLPVSGDQLRKRSVPMDNEEQANGHEIAQKRSRYGPNILSTTPIQINESGPDSVFDNGISANVHLSDSDLTPAEQMIAMIGALLAEGERGAESLELLISNIHPDLLADIVITNMKHLPKSSPPLTRLGSLPVTLQDCSSSSPAQAVAPSAPVSSAQGPIPVVTAGNLSLSDAPIVNNFPVDSKRDPRRDPRRLDPRRTATSVGVPSIAIVDDHGGMQPEMDSSVSLSKASPLPVVTSVENPPEPYISNSKIEDKSLEGLLVSKTDQVSMSEEVICRPEEIVPMSEAKASSDQAFSPPHTSEGGDVVLKSDFEVASGADTLSVMEPEQLSPDVSNISVPEEICQVDLPQLPPYVELTEEQQKTVRQLAVERIIESYKHLSGTECSQTRMTLLARLVAQGQELVLHFLYHLHSLTILDSAGSASYAAVLYEKFLLVVARSLLDAFPASDKSFSKLLGEVPFLPESAFKLLDDLCHCDIFDSHGKEVRDGERVTQGLGIEYDLYAYEMLHFESVILCVILEESDLMWTFYRNSETQTNSERRPSQCKGGVNADWKLLWVSLPDMDFNTRFLLCAVHSQDDIRSKAIRLVANKLYQLNYISQNIEQFATNMLLSVVEQHASDIKPSQSVSTDQREGEVVSQEVSVSGSQVSETGNCENDSMKGAQPLPQSVSTMSFPEVQRHISLFFALCTKNPGLLQIVFDIYGQAPKTVKQAVHRHIPVLIRALGSSYSELLRIISDPPEGCENLLMLDATILIPILSSLSKNEVLPIFPRLVGLPIEKFQMALAHILQGSAHTGPALTPAEVLVAIHDINPNKDGLPLKKITDACSACFEQRTVFTQQVLAKALNQMVDQTPLPLLFMRTVIQAIDAFPSLVHRLALPSLGNLNLTVETCFHVDFVMEILSKLVSRQVWKMPKLWVGFLKCVSQTRPHSFQVLLQLPPPQLESALNKHANLRGPLATYASQLSTKSSLPRSILAILGLVNERHMQQLPISSLHPSSTSSSAHGANTA</sequence>
<protein>
    <recommendedName>
        <fullName evidence="7">HEAT repeat-containing protein</fullName>
    </recommendedName>
</protein>
<proteinExistence type="predicted"/>
<feature type="region of interest" description="Disordered" evidence="1">
    <location>
        <begin position="426"/>
        <end position="470"/>
    </location>
</feature>
<feature type="region of interest" description="Disordered" evidence="1">
    <location>
        <begin position="615"/>
        <end position="642"/>
    </location>
</feature>
<evidence type="ECO:0000256" key="1">
    <source>
        <dbReference type="SAM" id="MobiDB-lite"/>
    </source>
</evidence>
<evidence type="ECO:0000256" key="2">
    <source>
        <dbReference type="SAM" id="Phobius"/>
    </source>
</evidence>
<evidence type="ECO:0000259" key="3">
    <source>
        <dbReference type="Pfam" id="PF11935"/>
    </source>
</evidence>
<evidence type="ECO:0008006" key="7">
    <source>
        <dbReference type="Google" id="ProtNLM"/>
    </source>
</evidence>
<dbReference type="PANTHER" id="PTHR47184:SF3">
    <property type="entry name" value="PHOSPHATIDYLINOSITOL 3-AND 4-KINASE FAMILY PROTEIN-RELATED"/>
    <property type="match status" value="1"/>
</dbReference>
<feature type="transmembrane region" description="Helical" evidence="2">
    <location>
        <begin position="318"/>
        <end position="342"/>
    </location>
</feature>
<dbReference type="InterPro" id="IPR022075">
    <property type="entry name" value="Symplekin_C"/>
</dbReference>
<dbReference type="PANTHER" id="PTHR47184">
    <property type="entry name" value="PHOSPHATIDYLINOSITOL 3-AND 4-KINASE FAMILY PROTEIN-RELATED"/>
    <property type="match status" value="1"/>
</dbReference>
<feature type="compositionally biased region" description="Basic and acidic residues" evidence="1">
    <location>
        <begin position="622"/>
        <end position="638"/>
    </location>
</feature>
<feature type="domain" description="Symplekin C-terminal" evidence="4">
    <location>
        <begin position="1188"/>
        <end position="1312"/>
    </location>
</feature>
<dbReference type="Pfam" id="PF12295">
    <property type="entry name" value="Symplekin_C"/>
    <property type="match status" value="2"/>
</dbReference>
<feature type="compositionally biased region" description="Basic and acidic residues" evidence="1">
    <location>
        <begin position="426"/>
        <end position="439"/>
    </location>
</feature>
<dbReference type="EMBL" id="JAAWWB010000004">
    <property type="protein sequence ID" value="KAG6784361.1"/>
    <property type="molecule type" value="Genomic_DNA"/>
</dbReference>